<evidence type="ECO:0000313" key="2">
    <source>
        <dbReference type="EMBL" id="MQL98259.1"/>
    </source>
</evidence>
<name>A0A843W4Y6_COLES</name>
<keyword evidence="1" id="KW-0175">Coiled coil</keyword>
<feature type="coiled-coil region" evidence="1">
    <location>
        <begin position="404"/>
        <end position="431"/>
    </location>
</feature>
<dbReference type="Proteomes" id="UP000652761">
    <property type="component" value="Unassembled WGS sequence"/>
</dbReference>
<dbReference type="AlphaFoldDB" id="A0A843W4Y6"/>
<comment type="caution">
    <text evidence="2">The sequence shown here is derived from an EMBL/GenBank/DDBJ whole genome shotgun (WGS) entry which is preliminary data.</text>
</comment>
<dbReference type="EMBL" id="NMUH01002162">
    <property type="protein sequence ID" value="MQL98259.1"/>
    <property type="molecule type" value="Genomic_DNA"/>
</dbReference>
<keyword evidence="3" id="KW-1185">Reference proteome</keyword>
<reference evidence="2" key="1">
    <citation type="submission" date="2017-07" db="EMBL/GenBank/DDBJ databases">
        <title>Taro Niue Genome Assembly and Annotation.</title>
        <authorList>
            <person name="Atibalentja N."/>
            <person name="Keating K."/>
            <person name="Fields C.J."/>
        </authorList>
    </citation>
    <scope>NUCLEOTIDE SEQUENCE</scope>
    <source>
        <strain evidence="2">Niue_2</strain>
        <tissue evidence="2">Leaf</tissue>
    </source>
</reference>
<accession>A0A843W4Y6</accession>
<proteinExistence type="predicted"/>
<protein>
    <submittedName>
        <fullName evidence="2">Uncharacterized protein</fullName>
    </submittedName>
</protein>
<evidence type="ECO:0000256" key="1">
    <source>
        <dbReference type="SAM" id="Coils"/>
    </source>
</evidence>
<sequence>MRRVAAVCRIGLNELVTAPPPSAAAVLVLRTGENRRRVAQSGVPTSSRGVKADKGEAVIVDHSSANGSSSSPRRGEHGNCSQSVIDLPAEVNNIEPLPTYVTSEASASEFVDSAYAFAEAGTSTGQFPLAPADDYIPRPAEDPPAIEPVCIDDQVFCNQLLSWGMMDSYSTFSTCSPFLPWGGLENLFLDPPAYSAFQIGENEIGILEPGEYDPGLSDLPISGGHLDPPPADFFSIPQEFCVENFAETSIPEAEIEERNPPPDDLPLPNFTEDRSPALEVGALSEHGVEWPARDQPSSGPADDDLWDFLVSRVRAVVDSEDPPPIEAVKRVLKDKTLLAFNSGIAQSRWMEFVEIIWGEVCHHHGSIIWAPYDQRIQSLENDLCLLANSGEKRGSRIAEVRRGRKSRKLKIAEERENLIRLQREIEEACSSLDQRVREDTKDSEEETALFRR</sequence>
<organism evidence="2 3">
    <name type="scientific">Colocasia esculenta</name>
    <name type="common">Wild taro</name>
    <name type="synonym">Arum esculentum</name>
    <dbReference type="NCBI Taxonomy" id="4460"/>
    <lineage>
        <taxon>Eukaryota</taxon>
        <taxon>Viridiplantae</taxon>
        <taxon>Streptophyta</taxon>
        <taxon>Embryophyta</taxon>
        <taxon>Tracheophyta</taxon>
        <taxon>Spermatophyta</taxon>
        <taxon>Magnoliopsida</taxon>
        <taxon>Liliopsida</taxon>
        <taxon>Araceae</taxon>
        <taxon>Aroideae</taxon>
        <taxon>Colocasieae</taxon>
        <taxon>Colocasia</taxon>
    </lineage>
</organism>
<evidence type="ECO:0000313" key="3">
    <source>
        <dbReference type="Proteomes" id="UP000652761"/>
    </source>
</evidence>
<gene>
    <name evidence="2" type="ORF">Taro_030957</name>
</gene>